<dbReference type="Pfam" id="PF00072">
    <property type="entry name" value="Response_reg"/>
    <property type="match status" value="1"/>
</dbReference>
<keyword evidence="3" id="KW-0472">Membrane</keyword>
<feature type="domain" description="Response regulatory" evidence="4">
    <location>
        <begin position="66"/>
        <end position="181"/>
    </location>
</feature>
<dbReference type="SUPFAM" id="SSF52172">
    <property type="entry name" value="CheY-like"/>
    <property type="match status" value="1"/>
</dbReference>
<protein>
    <submittedName>
        <fullName evidence="5">Response regulator</fullName>
    </submittedName>
</protein>
<keyword evidence="3" id="KW-1133">Transmembrane helix</keyword>
<keyword evidence="3" id="KW-0812">Transmembrane</keyword>
<organism evidence="5 6">
    <name type="scientific">Niveibacterium microcysteis</name>
    <dbReference type="NCBI Taxonomy" id="2811415"/>
    <lineage>
        <taxon>Bacteria</taxon>
        <taxon>Pseudomonadati</taxon>
        <taxon>Pseudomonadota</taxon>
        <taxon>Betaproteobacteria</taxon>
        <taxon>Rhodocyclales</taxon>
        <taxon>Rhodocyclaceae</taxon>
        <taxon>Niveibacterium</taxon>
    </lineage>
</organism>
<dbReference type="Proteomes" id="UP000663570">
    <property type="component" value="Chromosome"/>
</dbReference>
<dbReference type="PANTHER" id="PTHR44591">
    <property type="entry name" value="STRESS RESPONSE REGULATOR PROTEIN 1"/>
    <property type="match status" value="1"/>
</dbReference>
<dbReference type="SMART" id="SM00448">
    <property type="entry name" value="REC"/>
    <property type="match status" value="1"/>
</dbReference>
<evidence type="ECO:0000256" key="3">
    <source>
        <dbReference type="SAM" id="Phobius"/>
    </source>
</evidence>
<keyword evidence="6" id="KW-1185">Reference proteome</keyword>
<evidence type="ECO:0000256" key="1">
    <source>
        <dbReference type="ARBA" id="ARBA00022553"/>
    </source>
</evidence>
<feature type="modified residue" description="4-aspartylphosphate" evidence="2">
    <location>
        <position position="115"/>
    </location>
</feature>
<evidence type="ECO:0000256" key="2">
    <source>
        <dbReference type="PROSITE-ProRule" id="PRU00169"/>
    </source>
</evidence>
<keyword evidence="1 2" id="KW-0597">Phosphoprotein</keyword>
<reference evidence="5 6" key="1">
    <citation type="submission" date="2021-02" db="EMBL/GenBank/DDBJ databases">
        <title>Niveibacterium changnyeongensis HC41.</title>
        <authorList>
            <person name="Kang M."/>
        </authorList>
    </citation>
    <scope>NUCLEOTIDE SEQUENCE [LARGE SCALE GENOMIC DNA]</scope>
    <source>
        <strain evidence="5 6">HC41</strain>
    </source>
</reference>
<dbReference type="EMBL" id="CP071060">
    <property type="protein sequence ID" value="QSI77479.1"/>
    <property type="molecule type" value="Genomic_DNA"/>
</dbReference>
<feature type="transmembrane region" description="Helical" evidence="3">
    <location>
        <begin position="23"/>
        <end position="44"/>
    </location>
</feature>
<evidence type="ECO:0000259" key="4">
    <source>
        <dbReference type="PROSITE" id="PS50110"/>
    </source>
</evidence>
<dbReference type="InterPro" id="IPR001789">
    <property type="entry name" value="Sig_transdc_resp-reg_receiver"/>
</dbReference>
<dbReference type="InterPro" id="IPR050595">
    <property type="entry name" value="Bact_response_regulator"/>
</dbReference>
<dbReference type="Gene3D" id="3.40.50.2300">
    <property type="match status" value="1"/>
</dbReference>
<proteinExistence type="predicted"/>
<gene>
    <name evidence="5" type="ORF">JY500_02155</name>
</gene>
<name>A0ABX7M9Z5_9RHOO</name>
<dbReference type="InterPro" id="IPR011006">
    <property type="entry name" value="CheY-like_superfamily"/>
</dbReference>
<dbReference type="PANTHER" id="PTHR44591:SF3">
    <property type="entry name" value="RESPONSE REGULATORY DOMAIN-CONTAINING PROTEIN"/>
    <property type="match status" value="1"/>
</dbReference>
<dbReference type="RefSeq" id="WP_206254914.1">
    <property type="nucleotide sequence ID" value="NZ_CP071060.1"/>
</dbReference>
<sequence length="201" mass="22279">MLNVFSGAWLESWNVFADIVSSYGYLIAVLMGLALVFFCSAPIFRTQPLTPAEQRERPEVPSRQRSILVVDDSAVVRAKLAKLLQLAGYRVTLAQDGVEAEEALARERFHLMITDLEMPRMDGFELIASVQGSLATEQLPIIAITGHEALQGRVRDCEGVFGIFQKPWNDRELLRRVAALTQLSELTWNVEHGAPTLLGGA</sequence>
<evidence type="ECO:0000313" key="6">
    <source>
        <dbReference type="Proteomes" id="UP000663570"/>
    </source>
</evidence>
<dbReference type="PROSITE" id="PS50110">
    <property type="entry name" value="RESPONSE_REGULATORY"/>
    <property type="match status" value="1"/>
</dbReference>
<evidence type="ECO:0000313" key="5">
    <source>
        <dbReference type="EMBL" id="QSI77479.1"/>
    </source>
</evidence>
<accession>A0ABX7M9Z5</accession>